<dbReference type="RefSeq" id="WP_258423419.1">
    <property type="nucleotide sequence ID" value="NZ_JANSUY010000007.1"/>
</dbReference>
<proteinExistence type="predicted"/>
<dbReference type="Proteomes" id="UP001142175">
    <property type="component" value="Unassembled WGS sequence"/>
</dbReference>
<organism evidence="1 2">
    <name type="scientific">Aquiflexum gelatinilyticum</name>
    <dbReference type="NCBI Taxonomy" id="2961943"/>
    <lineage>
        <taxon>Bacteria</taxon>
        <taxon>Pseudomonadati</taxon>
        <taxon>Bacteroidota</taxon>
        <taxon>Cytophagia</taxon>
        <taxon>Cytophagales</taxon>
        <taxon>Cyclobacteriaceae</taxon>
        <taxon>Aquiflexum</taxon>
    </lineage>
</organism>
<reference evidence="1" key="1">
    <citation type="submission" date="2022-08" db="EMBL/GenBank/DDBJ databases">
        <authorList>
            <person name="Zhang D."/>
        </authorList>
    </citation>
    <scope>NUCLEOTIDE SEQUENCE</scope>
    <source>
        <strain evidence="1">XJ19-11</strain>
    </source>
</reference>
<keyword evidence="2" id="KW-1185">Reference proteome</keyword>
<dbReference type="AlphaFoldDB" id="A0A9X2PB95"/>
<gene>
    <name evidence="1" type="ORF">NU887_11000</name>
</gene>
<evidence type="ECO:0000313" key="1">
    <source>
        <dbReference type="EMBL" id="MCR9015565.1"/>
    </source>
</evidence>
<comment type="caution">
    <text evidence="1">The sequence shown here is derived from an EMBL/GenBank/DDBJ whole genome shotgun (WGS) entry which is preliminary data.</text>
</comment>
<protein>
    <submittedName>
        <fullName evidence="1">Uncharacterized protein</fullName>
    </submittedName>
</protein>
<sequence length="73" mass="8319">MSFFIQNYSFIWLKKVAINHCLVFILFGSGSLLESGDEKREGEAVELDNQDLNPVQPVVYCCAFDKVVNNNFN</sequence>
<name>A0A9X2PB95_9BACT</name>
<dbReference type="EMBL" id="JANSUY010000007">
    <property type="protein sequence ID" value="MCR9015565.1"/>
    <property type="molecule type" value="Genomic_DNA"/>
</dbReference>
<evidence type="ECO:0000313" key="2">
    <source>
        <dbReference type="Proteomes" id="UP001142175"/>
    </source>
</evidence>
<accession>A0A9X2PB95</accession>